<comment type="similarity">
    <text evidence="1">Belongs to the methyltransferase superfamily. L-isoaspartyl/D-aspartyl protein methyltransferase family.</text>
</comment>
<keyword evidence="5" id="KW-1185">Reference proteome</keyword>
<sequence>MSMALRKAMIDSQLRPQGVSDRRVLDAFLSVPREEYLPENVRALAYRDRSVPLGDGRSMPAAAALASLIQSLDARPGMSALAIGPGAAYAAALLAHMGLKVVALDEKKLSGPTPEGATYRTGNPAEGHADAGPYDRILILGAVEELTDAICGQLADGGRLATGRFDRGVTRLAAGGRVDGRVKLDDFADAQLPLIEQFARKPQFVF</sequence>
<dbReference type="PANTHER" id="PTHR11579">
    <property type="entry name" value="PROTEIN-L-ISOASPARTATE O-METHYLTRANSFERASE"/>
    <property type="match status" value="1"/>
</dbReference>
<reference evidence="4 5" key="1">
    <citation type="submission" date="2020-08" db="EMBL/GenBank/DDBJ databases">
        <title>Genomic Encyclopedia of Type Strains, Phase IV (KMG-IV): sequencing the most valuable type-strain genomes for metagenomic binning, comparative biology and taxonomic classification.</title>
        <authorList>
            <person name="Goeker M."/>
        </authorList>
    </citation>
    <scope>NUCLEOTIDE SEQUENCE [LARGE SCALE GENOMIC DNA]</scope>
    <source>
        <strain evidence="4 5">DSM 24194</strain>
    </source>
</reference>
<evidence type="ECO:0000313" key="5">
    <source>
        <dbReference type="Proteomes" id="UP000578569"/>
    </source>
</evidence>
<dbReference type="InterPro" id="IPR000682">
    <property type="entry name" value="PCMT"/>
</dbReference>
<comment type="caution">
    <text evidence="4">The sequence shown here is derived from an EMBL/GenBank/DDBJ whole genome shotgun (WGS) entry which is preliminary data.</text>
</comment>
<dbReference type="SUPFAM" id="SSF53335">
    <property type="entry name" value="S-adenosyl-L-methionine-dependent methyltransferases"/>
    <property type="match status" value="1"/>
</dbReference>
<accession>A0A839YW61</accession>
<dbReference type="GO" id="GO:0005737">
    <property type="term" value="C:cytoplasm"/>
    <property type="evidence" value="ECO:0007669"/>
    <property type="project" value="TreeGrafter"/>
</dbReference>
<evidence type="ECO:0000256" key="1">
    <source>
        <dbReference type="ARBA" id="ARBA00005369"/>
    </source>
</evidence>
<dbReference type="GO" id="GO:0004719">
    <property type="term" value="F:protein-L-isoaspartate (D-aspartate) O-methyltransferase activity"/>
    <property type="evidence" value="ECO:0007669"/>
    <property type="project" value="InterPro"/>
</dbReference>
<dbReference type="EMBL" id="JACICF010000001">
    <property type="protein sequence ID" value="MBB3763266.1"/>
    <property type="molecule type" value="Genomic_DNA"/>
</dbReference>
<keyword evidence="4" id="KW-0489">Methyltransferase</keyword>
<dbReference type="AlphaFoldDB" id="A0A839YW61"/>
<evidence type="ECO:0000256" key="2">
    <source>
        <dbReference type="ARBA" id="ARBA00013346"/>
    </source>
</evidence>
<organism evidence="4 5">
    <name type="scientific">Sphingomicrobium lutaoense</name>
    <dbReference type="NCBI Taxonomy" id="515949"/>
    <lineage>
        <taxon>Bacteria</taxon>
        <taxon>Pseudomonadati</taxon>
        <taxon>Pseudomonadota</taxon>
        <taxon>Alphaproteobacteria</taxon>
        <taxon>Sphingomonadales</taxon>
        <taxon>Sphingomonadaceae</taxon>
        <taxon>Sphingomicrobium</taxon>
    </lineage>
</organism>
<dbReference type="Pfam" id="PF01135">
    <property type="entry name" value="PCMT"/>
    <property type="match status" value="1"/>
</dbReference>
<protein>
    <recommendedName>
        <fullName evidence="2">Protein-L-isoaspartate O-methyltransferase</fullName>
    </recommendedName>
    <alternativeName>
        <fullName evidence="3">Protein L-isoaspartyl methyltransferase</fullName>
    </alternativeName>
</protein>
<name>A0A839YW61_9SPHN</name>
<proteinExistence type="inferred from homology"/>
<keyword evidence="4" id="KW-0808">Transferase</keyword>
<evidence type="ECO:0000256" key="3">
    <source>
        <dbReference type="ARBA" id="ARBA00030757"/>
    </source>
</evidence>
<dbReference type="RefSeq" id="WP_183932580.1">
    <property type="nucleotide sequence ID" value="NZ_JACICF010000001.1"/>
</dbReference>
<dbReference type="Gene3D" id="3.40.50.150">
    <property type="entry name" value="Vaccinia Virus protein VP39"/>
    <property type="match status" value="1"/>
</dbReference>
<dbReference type="InterPro" id="IPR029063">
    <property type="entry name" value="SAM-dependent_MTases_sf"/>
</dbReference>
<dbReference type="Proteomes" id="UP000578569">
    <property type="component" value="Unassembled WGS sequence"/>
</dbReference>
<dbReference type="PANTHER" id="PTHR11579:SF18">
    <property type="entry name" value="PROTEIN-L-ISOASPARTATE O-METHYLTRANSFERASE"/>
    <property type="match status" value="1"/>
</dbReference>
<dbReference type="GO" id="GO:0032259">
    <property type="term" value="P:methylation"/>
    <property type="evidence" value="ECO:0007669"/>
    <property type="project" value="UniProtKB-KW"/>
</dbReference>
<gene>
    <name evidence="4" type="ORF">FHS50_000289</name>
</gene>
<evidence type="ECO:0000313" key="4">
    <source>
        <dbReference type="EMBL" id="MBB3763266.1"/>
    </source>
</evidence>